<dbReference type="InterPro" id="IPR022761">
    <property type="entry name" value="Fumarate_lyase_N"/>
</dbReference>
<accession>A0A645D1A0</accession>
<dbReference type="InterPro" id="IPR009049">
    <property type="entry name" value="Argininosuccinate_lyase"/>
</dbReference>
<dbReference type="InterPro" id="IPR008948">
    <property type="entry name" value="L-Aspartase-like"/>
</dbReference>
<name>A0A645D1A0_9ZZZZ</name>
<dbReference type="AlphaFoldDB" id="A0A645D1A0"/>
<organism evidence="3">
    <name type="scientific">bioreactor metagenome</name>
    <dbReference type="NCBI Taxonomy" id="1076179"/>
    <lineage>
        <taxon>unclassified sequences</taxon>
        <taxon>metagenomes</taxon>
        <taxon>ecological metagenomes</taxon>
    </lineage>
</organism>
<dbReference type="SUPFAM" id="SSF48557">
    <property type="entry name" value="L-aspartase-like"/>
    <property type="match status" value="1"/>
</dbReference>
<evidence type="ECO:0000313" key="3">
    <source>
        <dbReference type="EMBL" id="MPM82994.1"/>
    </source>
</evidence>
<dbReference type="Gene3D" id="1.10.275.10">
    <property type="entry name" value="Fumarase/aspartase (N-terminal domain)"/>
    <property type="match status" value="1"/>
</dbReference>
<sequence length="190" mass="21334">MALWGGRFSEAGRAELTEFSESISFDKRLYKHDIAGSKAHVAMLASRGIIPAATAEAIAGQLDLIRTRIEAGEMEFKAELEDIHMHIESALIMAIGDEGARLHSARSRNDQVALDIRLYLRDEIDQLRQEIIEFQRALVDLGLRHDKTIMPGFTHLQHAQVVLFAHHLLAYVEMFGRDIERLEDSAAGSM</sequence>
<dbReference type="Pfam" id="PF00206">
    <property type="entry name" value="Lyase_1"/>
    <property type="match status" value="1"/>
</dbReference>
<dbReference type="EC" id="4.3.2.1" evidence="3"/>
<dbReference type="Gene3D" id="1.20.200.10">
    <property type="entry name" value="Fumarase/aspartase (Central domain)"/>
    <property type="match status" value="1"/>
</dbReference>
<comment type="caution">
    <text evidence="3">The sequence shown here is derived from an EMBL/GenBank/DDBJ whole genome shotgun (WGS) entry which is preliminary data.</text>
</comment>
<dbReference type="GO" id="GO:0042450">
    <property type="term" value="P:L-arginine biosynthetic process via ornithine"/>
    <property type="evidence" value="ECO:0007669"/>
    <property type="project" value="InterPro"/>
</dbReference>
<dbReference type="PANTHER" id="PTHR43814">
    <property type="entry name" value="ARGININOSUCCINATE LYASE"/>
    <property type="match status" value="1"/>
</dbReference>
<proteinExistence type="predicted"/>
<dbReference type="InterPro" id="IPR000362">
    <property type="entry name" value="Fumarate_lyase_fam"/>
</dbReference>
<keyword evidence="3" id="KW-0456">Lyase</keyword>
<dbReference type="PRINTS" id="PR00145">
    <property type="entry name" value="ARGSUCLYASE"/>
</dbReference>
<protein>
    <submittedName>
        <fullName evidence="3">Argininosuccinate lyase</fullName>
        <ecNumber evidence="3">4.3.2.1</ecNumber>
    </submittedName>
</protein>
<dbReference type="PRINTS" id="PR00149">
    <property type="entry name" value="FUMRATELYASE"/>
</dbReference>
<feature type="domain" description="Fumarate lyase N-terminal" evidence="2">
    <location>
        <begin position="6"/>
        <end position="186"/>
    </location>
</feature>
<evidence type="ECO:0000256" key="1">
    <source>
        <dbReference type="SAM" id="Coils"/>
    </source>
</evidence>
<dbReference type="GO" id="GO:0004056">
    <property type="term" value="F:argininosuccinate lyase activity"/>
    <property type="evidence" value="ECO:0007669"/>
    <property type="project" value="UniProtKB-EC"/>
</dbReference>
<keyword evidence="1" id="KW-0175">Coiled coil</keyword>
<gene>
    <name evidence="3" type="primary">argH_37</name>
    <name evidence="3" type="ORF">SDC9_130057</name>
</gene>
<dbReference type="InterPro" id="IPR024083">
    <property type="entry name" value="Fumarase/histidase_N"/>
</dbReference>
<dbReference type="EMBL" id="VSSQ01031910">
    <property type="protein sequence ID" value="MPM82994.1"/>
    <property type="molecule type" value="Genomic_DNA"/>
</dbReference>
<reference evidence="3" key="1">
    <citation type="submission" date="2019-08" db="EMBL/GenBank/DDBJ databases">
        <authorList>
            <person name="Kucharzyk K."/>
            <person name="Murdoch R.W."/>
            <person name="Higgins S."/>
            <person name="Loffler F."/>
        </authorList>
    </citation>
    <scope>NUCLEOTIDE SEQUENCE</scope>
</reference>
<feature type="coiled-coil region" evidence="1">
    <location>
        <begin position="117"/>
        <end position="144"/>
    </location>
</feature>
<dbReference type="PANTHER" id="PTHR43814:SF1">
    <property type="entry name" value="ARGININOSUCCINATE LYASE"/>
    <property type="match status" value="1"/>
</dbReference>
<evidence type="ECO:0000259" key="2">
    <source>
        <dbReference type="Pfam" id="PF00206"/>
    </source>
</evidence>
<dbReference type="GO" id="GO:0005829">
    <property type="term" value="C:cytosol"/>
    <property type="evidence" value="ECO:0007669"/>
    <property type="project" value="TreeGrafter"/>
</dbReference>